<protein>
    <submittedName>
        <fullName evidence="1">Uncharacterized protein</fullName>
    </submittedName>
</protein>
<gene>
    <name evidence="1" type="ORF">I0K15_07715</name>
</gene>
<dbReference type="KEGG" id="poz:I0K15_07715"/>
<dbReference type="EMBL" id="CP064942">
    <property type="protein sequence ID" value="QPH55609.1"/>
    <property type="molecule type" value="Genomic_DNA"/>
</dbReference>
<accession>A0A7S9LV02</accession>
<evidence type="ECO:0000313" key="2">
    <source>
        <dbReference type="Proteomes" id="UP000594800"/>
    </source>
</evidence>
<sequence length="198" mass="21505">MAQFLYLQNTVDVPPAIAAPPDGHDIEVIDQYELHEGSLVTADGLLLCQHLDEAHLQSQRDVLDAFLGLGGAIAVNGPIARPFLSILSSYEPVGEGHAADWILELGASHSITAGIEADHLTRRRGVIGFWARGTVMPPPGAIVLSYFKQSRLPADWVWTSDGGGRLFFHPGNNFWGYAADTTSAAKLYPQLLDWMTSK</sequence>
<evidence type="ECO:0000313" key="1">
    <source>
        <dbReference type="EMBL" id="QPH55609.1"/>
    </source>
</evidence>
<name>A0A7S9LV02_9RHOB</name>
<proteinExistence type="predicted"/>
<dbReference type="Proteomes" id="UP000594800">
    <property type="component" value="Chromosome"/>
</dbReference>
<keyword evidence="2" id="KW-1185">Reference proteome</keyword>
<dbReference type="AlphaFoldDB" id="A0A7S9LV02"/>
<dbReference type="RefSeq" id="WP_196104871.1">
    <property type="nucleotide sequence ID" value="NZ_CP064942.1"/>
</dbReference>
<reference evidence="1 2" key="1">
    <citation type="submission" date="2020-11" db="EMBL/GenBank/DDBJ databases">
        <title>Description of Pontivivens ytuae sp. nov. isolated from deep sea sediment of Mariana Trench.</title>
        <authorList>
            <person name="Wang Z."/>
            <person name="Sun Q.-L."/>
            <person name="Xu X.-D."/>
            <person name="Tang Y.-Z."/>
            <person name="Zhang J."/>
        </authorList>
    </citation>
    <scope>NUCLEOTIDE SEQUENCE [LARGE SCALE GENOMIC DNA]</scope>
    <source>
        <strain evidence="1 2">MT2928</strain>
    </source>
</reference>
<organism evidence="1 2">
    <name type="scientific">Pontivivens ytuae</name>
    <dbReference type="NCBI Taxonomy" id="2789856"/>
    <lineage>
        <taxon>Bacteria</taxon>
        <taxon>Pseudomonadati</taxon>
        <taxon>Pseudomonadota</taxon>
        <taxon>Alphaproteobacteria</taxon>
        <taxon>Rhodobacterales</taxon>
        <taxon>Paracoccaceae</taxon>
        <taxon>Pontivivens</taxon>
    </lineage>
</organism>